<sequence>MAPAGQFIPLLVDHWQSLRNLIIDKTKTTTIDGKALKLADVIASARYGRKAIITNQVLEHVGKDTEQVYGKLKDGEVLYGINTGFGGSANVRSQAVEEIQRGLIRGLHYGVLSGNADFDIESELPPGFTSSKPLSSPIETTSMPESWVRGSMLIRLNSLSRGASGVRPVFLERLLQLLNQDIVPRVPLRGSISASGDLSPLSYLGGVLQGKPSVQAWIDRDNRRELVSAQEALAFGQIQPIDIRAKEGLALVNGTAASAAVASLAVHEVLCLASVSQVLTAMSVETLCGTEESFDAFFAQVRPHPGQIECANSLRSFLRGSSLVADNNGSQEFSLRQERYSTRTAPQWIGPVLEDLVLAHSQVSIEINSVTDNPLINPSGKLLHGGNFQAKAVTSAMEKARQGCQALGQIMFAQCTEIINPSTNKGLAPNLVVDEPSQSWIWKGTDIYVAALQSELGFLANPVSHVQSAEMGNQSINSLALISGRYTLTAVDTLTQLAAANLVALCQALDLRALDLQFRNTLEPKFKEITRRCIDSCVQTPSSGPEFEQLINELWAKFADDTYQTTHMDSSVRFLNATDNLQARFLRKLPSTQTSLQAVQDWGITAARTSSEIYATIRAQYLANPDAKPILGVAARRLYEFVRTTLGVPFFGEEYIREADFANGIEVESPDPKFKFRTMGSMISAVYEAMRNGSLYDVVVQCFEEVDQYTV</sequence>
<dbReference type="InterPro" id="IPR005922">
    <property type="entry name" value="Phe_NH3-lyase"/>
</dbReference>
<evidence type="ECO:0000313" key="3">
    <source>
        <dbReference type="EMBL" id="KAF2018088.1"/>
    </source>
</evidence>
<dbReference type="EMBL" id="ML978068">
    <property type="protein sequence ID" value="KAF2018088.1"/>
    <property type="molecule type" value="Genomic_DNA"/>
</dbReference>
<dbReference type="SUPFAM" id="SSF48557">
    <property type="entry name" value="L-aspartase-like"/>
    <property type="match status" value="1"/>
</dbReference>
<dbReference type="InterPro" id="IPR024083">
    <property type="entry name" value="Fumarase/histidase_N"/>
</dbReference>
<evidence type="ECO:0000256" key="1">
    <source>
        <dbReference type="ARBA" id="ARBA00007238"/>
    </source>
</evidence>
<dbReference type="InterPro" id="IPR001106">
    <property type="entry name" value="Aromatic_Lyase"/>
</dbReference>
<dbReference type="GO" id="GO:0005737">
    <property type="term" value="C:cytoplasm"/>
    <property type="evidence" value="ECO:0007669"/>
    <property type="project" value="InterPro"/>
</dbReference>
<dbReference type="GO" id="GO:0006559">
    <property type="term" value="P:L-phenylalanine catabolic process"/>
    <property type="evidence" value="ECO:0007669"/>
    <property type="project" value="InterPro"/>
</dbReference>
<gene>
    <name evidence="3" type="ORF">BU24DRAFT_479444</name>
</gene>
<keyword evidence="2 3" id="KW-0456">Lyase</keyword>
<comment type="similarity">
    <text evidence="1 2">Belongs to the PAL/histidase family.</text>
</comment>
<dbReference type="NCBIfam" id="TIGR01226">
    <property type="entry name" value="phe_am_lyase"/>
    <property type="match status" value="1"/>
</dbReference>
<dbReference type="Proteomes" id="UP000799778">
    <property type="component" value="Unassembled WGS sequence"/>
</dbReference>
<dbReference type="GO" id="GO:0016841">
    <property type="term" value="F:ammonia-lyase activity"/>
    <property type="evidence" value="ECO:0007669"/>
    <property type="project" value="InterPro"/>
</dbReference>
<dbReference type="RefSeq" id="XP_033386427.1">
    <property type="nucleotide sequence ID" value="XM_033533075.1"/>
</dbReference>
<dbReference type="InterPro" id="IPR022313">
    <property type="entry name" value="Phe/His_NH3-lyase_AS"/>
</dbReference>
<dbReference type="PANTHER" id="PTHR10362">
    <property type="entry name" value="HISTIDINE AMMONIA-LYASE"/>
    <property type="match status" value="1"/>
</dbReference>
<proteinExistence type="inferred from homology"/>
<dbReference type="CDD" id="cd00332">
    <property type="entry name" value="PAL-HAL"/>
    <property type="match status" value="1"/>
</dbReference>
<dbReference type="InterPro" id="IPR008948">
    <property type="entry name" value="L-Aspartase-like"/>
</dbReference>
<evidence type="ECO:0000256" key="2">
    <source>
        <dbReference type="RuleBase" id="RU003954"/>
    </source>
</evidence>
<organism evidence="3 4">
    <name type="scientific">Aaosphaeria arxii CBS 175.79</name>
    <dbReference type="NCBI Taxonomy" id="1450172"/>
    <lineage>
        <taxon>Eukaryota</taxon>
        <taxon>Fungi</taxon>
        <taxon>Dikarya</taxon>
        <taxon>Ascomycota</taxon>
        <taxon>Pezizomycotina</taxon>
        <taxon>Dothideomycetes</taxon>
        <taxon>Pleosporomycetidae</taxon>
        <taxon>Pleosporales</taxon>
        <taxon>Pleosporales incertae sedis</taxon>
        <taxon>Aaosphaeria</taxon>
    </lineage>
</organism>
<dbReference type="OrthoDB" id="10051290at2759"/>
<dbReference type="GeneID" id="54290472"/>
<keyword evidence="4" id="KW-1185">Reference proteome</keyword>
<protein>
    <submittedName>
        <fullName evidence="3">Phenylalanine ammonia-lyase-like protein</fullName>
    </submittedName>
</protein>
<dbReference type="AlphaFoldDB" id="A0A6A5XXQ3"/>
<name>A0A6A5XXQ3_9PLEO</name>
<reference evidence="3" key="1">
    <citation type="journal article" date="2020" name="Stud. Mycol.">
        <title>101 Dothideomycetes genomes: a test case for predicting lifestyles and emergence of pathogens.</title>
        <authorList>
            <person name="Haridas S."/>
            <person name="Albert R."/>
            <person name="Binder M."/>
            <person name="Bloem J."/>
            <person name="Labutti K."/>
            <person name="Salamov A."/>
            <person name="Andreopoulos B."/>
            <person name="Baker S."/>
            <person name="Barry K."/>
            <person name="Bills G."/>
            <person name="Bluhm B."/>
            <person name="Cannon C."/>
            <person name="Castanera R."/>
            <person name="Culley D."/>
            <person name="Daum C."/>
            <person name="Ezra D."/>
            <person name="Gonzalez J."/>
            <person name="Henrissat B."/>
            <person name="Kuo A."/>
            <person name="Liang C."/>
            <person name="Lipzen A."/>
            <person name="Lutzoni F."/>
            <person name="Magnuson J."/>
            <person name="Mondo S."/>
            <person name="Nolan M."/>
            <person name="Ohm R."/>
            <person name="Pangilinan J."/>
            <person name="Park H.-J."/>
            <person name="Ramirez L."/>
            <person name="Alfaro M."/>
            <person name="Sun H."/>
            <person name="Tritt A."/>
            <person name="Yoshinaga Y."/>
            <person name="Zwiers L.-H."/>
            <person name="Turgeon B."/>
            <person name="Goodwin S."/>
            <person name="Spatafora J."/>
            <person name="Crous P."/>
            <person name="Grigoriev I."/>
        </authorList>
    </citation>
    <scope>NUCLEOTIDE SEQUENCE</scope>
    <source>
        <strain evidence="3">CBS 175.79</strain>
    </source>
</reference>
<dbReference type="InterPro" id="IPR023144">
    <property type="entry name" value="Phe_NH3-lyase_shielding_dom_sf"/>
</dbReference>
<dbReference type="Gene3D" id="1.20.200.10">
    <property type="entry name" value="Fumarase/aspartase (Central domain)"/>
    <property type="match status" value="1"/>
</dbReference>
<dbReference type="PROSITE" id="PS00488">
    <property type="entry name" value="PAL_HISTIDASE"/>
    <property type="match status" value="1"/>
</dbReference>
<dbReference type="Gene3D" id="1.10.274.20">
    <property type="entry name" value="Phenylalanine ammonia-lyase 1, domain 3"/>
    <property type="match status" value="1"/>
</dbReference>
<dbReference type="Gene3D" id="1.10.275.10">
    <property type="entry name" value="Fumarase/aspartase (N-terminal domain)"/>
    <property type="match status" value="1"/>
</dbReference>
<accession>A0A6A5XXQ3</accession>
<dbReference type="Pfam" id="PF00221">
    <property type="entry name" value="Lyase_aromatic"/>
    <property type="match status" value="1"/>
</dbReference>
<evidence type="ECO:0000313" key="4">
    <source>
        <dbReference type="Proteomes" id="UP000799778"/>
    </source>
</evidence>